<evidence type="ECO:0000259" key="9">
    <source>
        <dbReference type="Pfam" id="PF21082"/>
    </source>
</evidence>
<dbReference type="Gene3D" id="3.30.70.100">
    <property type="match status" value="1"/>
</dbReference>
<dbReference type="SUPFAM" id="SSF82689">
    <property type="entry name" value="Mechanosensitive channel protein MscS (YggB), C-terminal domain"/>
    <property type="match status" value="1"/>
</dbReference>
<name>Q1N542_9GAMM</name>
<dbReference type="Proteomes" id="UP000004263">
    <property type="component" value="Unassembled WGS sequence"/>
</dbReference>
<dbReference type="InterPro" id="IPR049278">
    <property type="entry name" value="MS_channel_C"/>
</dbReference>
<gene>
    <name evidence="11" type="ORF">RED65_00710</name>
</gene>
<feature type="domain" description="Mechanosensitive ion channel MscS C-terminal" evidence="9">
    <location>
        <begin position="261"/>
        <end position="338"/>
    </location>
</feature>
<feature type="transmembrane region" description="Helical" evidence="7">
    <location>
        <begin position="93"/>
        <end position="110"/>
    </location>
</feature>
<dbReference type="Pfam" id="PF21082">
    <property type="entry name" value="MS_channel_3rd"/>
    <property type="match status" value="1"/>
</dbReference>
<dbReference type="SUPFAM" id="SSF82861">
    <property type="entry name" value="Mechanosensitive channel protein MscS (YggB), transmembrane region"/>
    <property type="match status" value="1"/>
</dbReference>
<keyword evidence="5 7" id="KW-1133">Transmembrane helix</keyword>
<evidence type="ECO:0000256" key="4">
    <source>
        <dbReference type="ARBA" id="ARBA00022692"/>
    </source>
</evidence>
<comment type="similarity">
    <text evidence="2">Belongs to the MscS (TC 1.A.23) family.</text>
</comment>
<dbReference type="InterPro" id="IPR011066">
    <property type="entry name" value="MscS_channel_C_sf"/>
</dbReference>
<dbReference type="InterPro" id="IPR006685">
    <property type="entry name" value="MscS_channel_2nd"/>
</dbReference>
<dbReference type="InterPro" id="IPR049142">
    <property type="entry name" value="MS_channel_1st"/>
</dbReference>
<dbReference type="PANTHER" id="PTHR43634:SF2">
    <property type="entry name" value="LOW CONDUCTANCE MECHANOSENSITIVE CHANNEL YNAI"/>
    <property type="match status" value="1"/>
</dbReference>
<reference evidence="11 12" key="1">
    <citation type="submission" date="2006-03" db="EMBL/GenBank/DDBJ databases">
        <authorList>
            <person name="Pinhassi J."/>
            <person name="Pedros-Alio C."/>
            <person name="Ferriera S."/>
            <person name="Johnson J."/>
            <person name="Kravitz S."/>
            <person name="Halpern A."/>
            <person name="Remington K."/>
            <person name="Beeson K."/>
            <person name="Tran B."/>
            <person name="Rogers Y.-H."/>
            <person name="Friedman R."/>
            <person name="Venter J.C."/>
        </authorList>
    </citation>
    <scope>NUCLEOTIDE SEQUENCE [LARGE SCALE GENOMIC DNA]</scope>
    <source>
        <strain evidence="11 12">RED65</strain>
    </source>
</reference>
<comment type="caution">
    <text evidence="11">The sequence shown here is derived from an EMBL/GenBank/DDBJ whole genome shotgun (WGS) entry which is preliminary data.</text>
</comment>
<feature type="transmembrane region" description="Helical" evidence="7">
    <location>
        <begin position="155"/>
        <end position="174"/>
    </location>
</feature>
<evidence type="ECO:0000256" key="3">
    <source>
        <dbReference type="ARBA" id="ARBA00022475"/>
    </source>
</evidence>
<dbReference type="GO" id="GO:0008381">
    <property type="term" value="F:mechanosensitive monoatomic ion channel activity"/>
    <property type="evidence" value="ECO:0007669"/>
    <property type="project" value="UniProtKB-ARBA"/>
</dbReference>
<dbReference type="EMBL" id="AAQH01000002">
    <property type="protein sequence ID" value="EAT13236.1"/>
    <property type="molecule type" value="Genomic_DNA"/>
</dbReference>
<organism evidence="11 12">
    <name type="scientific">Bermanella marisrubri</name>
    <dbReference type="NCBI Taxonomy" id="207949"/>
    <lineage>
        <taxon>Bacteria</taxon>
        <taxon>Pseudomonadati</taxon>
        <taxon>Pseudomonadota</taxon>
        <taxon>Gammaproteobacteria</taxon>
        <taxon>Oceanospirillales</taxon>
        <taxon>Oceanospirillaceae</taxon>
        <taxon>Bermanella</taxon>
    </lineage>
</organism>
<feature type="domain" description="Mechanosensitive ion channel transmembrane helices 2/3" evidence="10">
    <location>
        <begin position="134"/>
        <end position="174"/>
    </location>
</feature>
<dbReference type="SUPFAM" id="SSF50182">
    <property type="entry name" value="Sm-like ribonucleoproteins"/>
    <property type="match status" value="1"/>
</dbReference>
<dbReference type="Gene3D" id="1.10.287.1260">
    <property type="match status" value="1"/>
</dbReference>
<keyword evidence="6 7" id="KW-0472">Membrane</keyword>
<dbReference type="RefSeq" id="WP_007017620.1">
    <property type="nucleotide sequence ID" value="NZ_CH724114.1"/>
</dbReference>
<dbReference type="InterPro" id="IPR010920">
    <property type="entry name" value="LSM_dom_sf"/>
</dbReference>
<dbReference type="Gene3D" id="2.30.30.60">
    <property type="match status" value="1"/>
</dbReference>
<evidence type="ECO:0000313" key="12">
    <source>
        <dbReference type="Proteomes" id="UP000004263"/>
    </source>
</evidence>
<dbReference type="GO" id="GO:0005886">
    <property type="term" value="C:plasma membrane"/>
    <property type="evidence" value="ECO:0007669"/>
    <property type="project" value="UniProtKB-SubCell"/>
</dbReference>
<evidence type="ECO:0000256" key="6">
    <source>
        <dbReference type="ARBA" id="ARBA00023136"/>
    </source>
</evidence>
<dbReference type="PANTHER" id="PTHR43634">
    <property type="entry name" value="OW CONDUCTANCE MECHANOSENSITIVE CHANNEL"/>
    <property type="match status" value="1"/>
</dbReference>
<protein>
    <submittedName>
        <fullName evidence="11">Small-conductance mechanosensitive channel</fullName>
    </submittedName>
</protein>
<evidence type="ECO:0000256" key="7">
    <source>
        <dbReference type="SAM" id="Phobius"/>
    </source>
</evidence>
<keyword evidence="12" id="KW-1185">Reference proteome</keyword>
<dbReference type="Pfam" id="PF21088">
    <property type="entry name" value="MS_channel_1st"/>
    <property type="match status" value="1"/>
</dbReference>
<dbReference type="InterPro" id="IPR011014">
    <property type="entry name" value="MscS_channel_TM-2"/>
</dbReference>
<keyword evidence="4 7" id="KW-0812">Transmembrane</keyword>
<evidence type="ECO:0000259" key="8">
    <source>
        <dbReference type="Pfam" id="PF00924"/>
    </source>
</evidence>
<dbReference type="InterPro" id="IPR045042">
    <property type="entry name" value="YnaI-like"/>
</dbReference>
<evidence type="ECO:0000256" key="1">
    <source>
        <dbReference type="ARBA" id="ARBA00004651"/>
    </source>
</evidence>
<proteinExistence type="inferred from homology"/>
<feature type="transmembrane region" description="Helical" evidence="7">
    <location>
        <begin position="131"/>
        <end position="149"/>
    </location>
</feature>
<feature type="transmembrane region" description="Helical" evidence="7">
    <location>
        <begin position="55"/>
        <end position="73"/>
    </location>
</feature>
<feature type="domain" description="Mechanosensitive ion channel MscS" evidence="8">
    <location>
        <begin position="176"/>
        <end position="244"/>
    </location>
</feature>
<keyword evidence="3" id="KW-1003">Cell membrane</keyword>
<dbReference type="InterPro" id="IPR023408">
    <property type="entry name" value="MscS_beta-dom_sf"/>
</dbReference>
<dbReference type="AlphaFoldDB" id="Q1N542"/>
<dbReference type="STRING" id="207949.RED65_00710"/>
<dbReference type="PROSITE" id="PS01246">
    <property type="entry name" value="UPF0003"/>
    <property type="match status" value="1"/>
</dbReference>
<evidence type="ECO:0000313" key="11">
    <source>
        <dbReference type="EMBL" id="EAT13236.1"/>
    </source>
</evidence>
<dbReference type="InterPro" id="IPR006686">
    <property type="entry name" value="MscS_channel_CS"/>
</dbReference>
<comment type="subcellular location">
    <subcellularLocation>
        <location evidence="1">Cell membrane</location>
        <topology evidence="1">Multi-pass membrane protein</topology>
    </subcellularLocation>
</comment>
<sequence length="361" mass="41298">MSFDYQYWLGIWWIESIAIAVVGLLAYFVISLIIDRLKAKAEKTRIQFDDAVIEAVQSPISWGVLFTTAWIILSKVQNHFESIVLPSQQNTFTIVYSALFCWFMLSLIRIRENQIWKGQVETKADKTTISGIFKVLRLIVIILTLLVVFQTLGVSISGIVAFGGVGGAAVAFAARDMLANFFGGLMVFLDKPFSVGDWIRSPDQNIEGSVENIGWRITKIRTFDLRPLYVPNSVFTNISIENPQRMLHRRIYEKVGIRYKDFSQIKAICDDVEAMLNEHEDINDQQTLMVNFNQFAASSLEFFIYCFTHTKHWETYHKVKQDVLIKVGEIIQKHEAEIAFPTHTVHMETPQFAGLNDEAPQ</sequence>
<dbReference type="Pfam" id="PF00924">
    <property type="entry name" value="MS_channel_2nd"/>
    <property type="match status" value="1"/>
</dbReference>
<evidence type="ECO:0000259" key="10">
    <source>
        <dbReference type="Pfam" id="PF21088"/>
    </source>
</evidence>
<accession>Q1N542</accession>
<evidence type="ECO:0000256" key="2">
    <source>
        <dbReference type="ARBA" id="ARBA00008017"/>
    </source>
</evidence>
<dbReference type="HOGENOM" id="CLU_037945_0_0_6"/>
<dbReference type="OrthoDB" id="9775207at2"/>
<evidence type="ECO:0000256" key="5">
    <source>
        <dbReference type="ARBA" id="ARBA00022989"/>
    </source>
</evidence>
<feature type="transmembrane region" description="Helical" evidence="7">
    <location>
        <begin position="12"/>
        <end position="34"/>
    </location>
</feature>